<feature type="non-terminal residue" evidence="1">
    <location>
        <position position="29"/>
    </location>
</feature>
<name>E2BHU9_HARSA</name>
<dbReference type="EMBL" id="GL448330">
    <property type="protein sequence ID" value="EFN84731.1"/>
    <property type="molecule type" value="Genomic_DNA"/>
</dbReference>
<keyword evidence="2" id="KW-1185">Reference proteome</keyword>
<reference evidence="1 2" key="1">
    <citation type="journal article" date="2010" name="Science">
        <title>Genomic comparison of the ants Camponotus floridanus and Harpegnathos saltator.</title>
        <authorList>
            <person name="Bonasio R."/>
            <person name="Zhang G."/>
            <person name="Ye C."/>
            <person name="Mutti N.S."/>
            <person name="Fang X."/>
            <person name="Qin N."/>
            <person name="Donahue G."/>
            <person name="Yang P."/>
            <person name="Li Q."/>
            <person name="Li C."/>
            <person name="Zhang P."/>
            <person name="Huang Z."/>
            <person name="Berger S.L."/>
            <person name="Reinberg D."/>
            <person name="Wang J."/>
            <person name="Liebig J."/>
        </authorList>
    </citation>
    <scope>NUCLEOTIDE SEQUENCE [LARGE SCALE GENOMIC DNA]</scope>
    <source>
        <strain evidence="1 2">R22 G/1</strain>
    </source>
</reference>
<evidence type="ECO:0000313" key="1">
    <source>
        <dbReference type="EMBL" id="EFN84731.1"/>
    </source>
</evidence>
<evidence type="ECO:0000313" key="2">
    <source>
        <dbReference type="Proteomes" id="UP000008237"/>
    </source>
</evidence>
<dbReference type="InParanoid" id="E2BHU9"/>
<proteinExistence type="predicted"/>
<gene>
    <name evidence="1" type="ORF">EAI_08296</name>
</gene>
<protein>
    <submittedName>
        <fullName evidence="1">Uncharacterized protein</fullName>
    </submittedName>
</protein>
<sequence>WRKLFFSDESKFQLFGSDGRKYIRHPTGT</sequence>
<dbReference type="Proteomes" id="UP000008237">
    <property type="component" value="Unassembled WGS sequence"/>
</dbReference>
<dbReference type="AlphaFoldDB" id="E2BHU9"/>
<organism evidence="2">
    <name type="scientific">Harpegnathos saltator</name>
    <name type="common">Jerdon's jumping ant</name>
    <dbReference type="NCBI Taxonomy" id="610380"/>
    <lineage>
        <taxon>Eukaryota</taxon>
        <taxon>Metazoa</taxon>
        <taxon>Ecdysozoa</taxon>
        <taxon>Arthropoda</taxon>
        <taxon>Hexapoda</taxon>
        <taxon>Insecta</taxon>
        <taxon>Pterygota</taxon>
        <taxon>Neoptera</taxon>
        <taxon>Endopterygota</taxon>
        <taxon>Hymenoptera</taxon>
        <taxon>Apocrita</taxon>
        <taxon>Aculeata</taxon>
        <taxon>Formicoidea</taxon>
        <taxon>Formicidae</taxon>
        <taxon>Ponerinae</taxon>
        <taxon>Ponerini</taxon>
        <taxon>Harpegnathos</taxon>
    </lineage>
</organism>
<accession>E2BHU9</accession>
<feature type="non-terminal residue" evidence="1">
    <location>
        <position position="1"/>
    </location>
</feature>